<organism evidence="2 3">
    <name type="scientific">Leptospira wolffii</name>
    <dbReference type="NCBI Taxonomy" id="409998"/>
    <lineage>
        <taxon>Bacteria</taxon>
        <taxon>Pseudomonadati</taxon>
        <taxon>Spirochaetota</taxon>
        <taxon>Spirochaetia</taxon>
        <taxon>Leptospirales</taxon>
        <taxon>Leptospiraceae</taxon>
        <taxon>Leptospira</taxon>
    </lineage>
</organism>
<reference evidence="2 3" key="1">
    <citation type="submission" date="2017-07" db="EMBL/GenBank/DDBJ databases">
        <title>Leptospira spp. isolated from tropical soils.</title>
        <authorList>
            <person name="Thibeaux R."/>
            <person name="Iraola G."/>
            <person name="Ferres I."/>
            <person name="Bierque E."/>
            <person name="Girault D."/>
            <person name="Soupe-Gilbert M.-E."/>
            <person name="Picardeau M."/>
            <person name="Goarant C."/>
        </authorList>
    </citation>
    <scope>NUCLEOTIDE SEQUENCE [LARGE SCALE GENOMIC DNA]</scope>
    <source>
        <strain evidence="2 3">FH2-C-A2</strain>
    </source>
</reference>
<sequence length="314" mass="35239">MDALLTILKLVSALVGVISGVLAVVSDFKDKITGHLKWTGILAISLILLSSSATVTIDLIQSQLASAERKRDMDKIDTIVQNLHGVQEGIDVESYKQDQRFFRSITSLRSIITDLQSVRFPIRPKSIGITVQYKILSGLPSEIITIIDKLRSNSSSKLFDQVLSESEISRLTAYLPLNNAYVEIRFKKDNGKNTGLRYSYILSEQACRSSFRSFGNVLEQGWNCGQQMYENDEATLKSLIDLEGTEFHFQAIRETEAYKLAPIAMNAMLVFDLGYFLLVPANCESFSNETNCRSKIVKGQLQEGLKQRFPLFSK</sequence>
<evidence type="ECO:0000313" key="3">
    <source>
        <dbReference type="Proteomes" id="UP000231912"/>
    </source>
</evidence>
<accession>A0A2M9Z6Q0</accession>
<dbReference type="RefSeq" id="WP_100760428.1">
    <property type="nucleotide sequence ID" value="NZ_NPDT01000014.1"/>
</dbReference>
<name>A0A2M9Z6Q0_9LEPT</name>
<dbReference type="AlphaFoldDB" id="A0A2M9Z6Q0"/>
<keyword evidence="1" id="KW-1133">Transmembrane helix</keyword>
<dbReference type="Proteomes" id="UP000231912">
    <property type="component" value="Unassembled WGS sequence"/>
</dbReference>
<evidence type="ECO:0000256" key="1">
    <source>
        <dbReference type="SAM" id="Phobius"/>
    </source>
</evidence>
<protein>
    <submittedName>
        <fullName evidence="2">Uncharacterized protein</fullName>
    </submittedName>
</protein>
<keyword evidence="1" id="KW-0812">Transmembrane</keyword>
<evidence type="ECO:0000313" key="2">
    <source>
        <dbReference type="EMBL" id="PJZ64095.1"/>
    </source>
</evidence>
<comment type="caution">
    <text evidence="2">The sequence shown here is derived from an EMBL/GenBank/DDBJ whole genome shotgun (WGS) entry which is preliminary data.</text>
</comment>
<dbReference type="EMBL" id="NPDT01000014">
    <property type="protein sequence ID" value="PJZ64095.1"/>
    <property type="molecule type" value="Genomic_DNA"/>
</dbReference>
<proteinExistence type="predicted"/>
<feature type="transmembrane region" description="Helical" evidence="1">
    <location>
        <begin position="39"/>
        <end position="60"/>
    </location>
</feature>
<gene>
    <name evidence="2" type="ORF">CH371_19935</name>
</gene>
<keyword evidence="1" id="KW-0472">Membrane</keyword>